<dbReference type="InterPro" id="IPR053123">
    <property type="entry name" value="CPG4-like"/>
</dbReference>
<evidence type="ECO:0000256" key="2">
    <source>
        <dbReference type="SAM" id="SignalP"/>
    </source>
</evidence>
<protein>
    <submittedName>
        <fullName evidence="6">CPG4 domain-containing protein</fullName>
    </submittedName>
</protein>
<sequence length="310" mass="34290">MAYLTYLIRLILLFILVQRTSNLPFYPQPENSVPDESALQNLLENLKNFNVSNLFASFRLPGCVQDCVNELGSTLASMNIEERWSLEKTKALCKQFEAMKKCLATKPNCRSMMIDIGMHAYEYLCKDDEANAGLIPCIRRETLKIHATCERVCKLGATLLDAASMNSRSHDVLNFLDEKGNKILSVPDLHQLCNSSTCFLSCMRAGIEEKCPNGGSAFVDIILTTPGAPFTFVTSPYIPVMVVTTVTQTTPKVSTGVVLEMEERNSEDEDAEYERTRRTEGKEKGTGSSSQLVPSAAVAALAVFLAQYLS</sequence>
<dbReference type="EMBL" id="UXUI01007841">
    <property type="protein sequence ID" value="VDD89629.1"/>
    <property type="molecule type" value="Genomic_DNA"/>
</dbReference>
<evidence type="ECO:0000259" key="3">
    <source>
        <dbReference type="Pfam" id="PF15481"/>
    </source>
</evidence>
<dbReference type="OrthoDB" id="10669579at2759"/>
<keyword evidence="5" id="KW-1185">Reference proteome</keyword>
<evidence type="ECO:0000313" key="5">
    <source>
        <dbReference type="Proteomes" id="UP000274131"/>
    </source>
</evidence>
<reference evidence="6" key="1">
    <citation type="submission" date="2017-02" db="UniProtKB">
        <authorList>
            <consortium name="WormBaseParasite"/>
        </authorList>
    </citation>
    <scope>IDENTIFICATION</scope>
</reference>
<dbReference type="PANTHER" id="PTHR37442">
    <property type="entry name" value="F18A1.7 PROTEIN-RELATED"/>
    <property type="match status" value="1"/>
</dbReference>
<accession>A0A0N4V3N2</accession>
<feature type="compositionally biased region" description="Basic and acidic residues" evidence="1">
    <location>
        <begin position="273"/>
        <end position="285"/>
    </location>
</feature>
<dbReference type="Proteomes" id="UP000274131">
    <property type="component" value="Unassembled WGS sequence"/>
</dbReference>
<name>A0A0N4V3N2_ENTVE</name>
<proteinExistence type="predicted"/>
<gene>
    <name evidence="4" type="ORF">EVEC_LOCUS4380</name>
</gene>
<evidence type="ECO:0000256" key="1">
    <source>
        <dbReference type="SAM" id="MobiDB-lite"/>
    </source>
</evidence>
<dbReference type="WBParaSite" id="EVEC_0000467201-mRNA-1">
    <property type="protein sequence ID" value="EVEC_0000467201-mRNA-1"/>
    <property type="gene ID" value="EVEC_0000467201"/>
</dbReference>
<dbReference type="PANTHER" id="PTHR37442:SF1">
    <property type="entry name" value="CHONDROITIN PROTEOGLYCAN 4 DOMAIN-CONTAINING PROTEIN"/>
    <property type="match status" value="1"/>
</dbReference>
<evidence type="ECO:0000313" key="6">
    <source>
        <dbReference type="WBParaSite" id="EVEC_0000467201-mRNA-1"/>
    </source>
</evidence>
<evidence type="ECO:0000313" key="4">
    <source>
        <dbReference type="EMBL" id="VDD89629.1"/>
    </source>
</evidence>
<organism evidence="6">
    <name type="scientific">Enterobius vermicularis</name>
    <name type="common">Human pinworm</name>
    <dbReference type="NCBI Taxonomy" id="51028"/>
    <lineage>
        <taxon>Eukaryota</taxon>
        <taxon>Metazoa</taxon>
        <taxon>Ecdysozoa</taxon>
        <taxon>Nematoda</taxon>
        <taxon>Chromadorea</taxon>
        <taxon>Rhabditida</taxon>
        <taxon>Spirurina</taxon>
        <taxon>Oxyuridomorpha</taxon>
        <taxon>Oxyuroidea</taxon>
        <taxon>Oxyuridae</taxon>
        <taxon>Enterobius</taxon>
    </lineage>
</organism>
<feature type="signal peptide" evidence="2">
    <location>
        <begin position="1"/>
        <end position="22"/>
    </location>
</feature>
<dbReference type="InterPro" id="IPR029153">
    <property type="entry name" value="CPG4"/>
</dbReference>
<feature type="region of interest" description="Disordered" evidence="1">
    <location>
        <begin position="260"/>
        <end position="290"/>
    </location>
</feature>
<dbReference type="Pfam" id="PF15481">
    <property type="entry name" value="CPG4"/>
    <property type="match status" value="1"/>
</dbReference>
<dbReference type="AlphaFoldDB" id="A0A0N4V3N2"/>
<feature type="domain" description="Chondroitin proteoglycan 4" evidence="3">
    <location>
        <begin position="63"/>
        <end position="154"/>
    </location>
</feature>
<feature type="chain" id="PRO_5043122629" evidence="2">
    <location>
        <begin position="23"/>
        <end position="310"/>
    </location>
</feature>
<keyword evidence="2" id="KW-0732">Signal</keyword>
<reference evidence="4 5" key="2">
    <citation type="submission" date="2018-10" db="EMBL/GenBank/DDBJ databases">
        <authorList>
            <consortium name="Pathogen Informatics"/>
        </authorList>
    </citation>
    <scope>NUCLEOTIDE SEQUENCE [LARGE SCALE GENOMIC DNA]</scope>
</reference>